<evidence type="ECO:0008006" key="4">
    <source>
        <dbReference type="Google" id="ProtNLM"/>
    </source>
</evidence>
<protein>
    <recommendedName>
        <fullName evidence="4">MotA/TolQ/ExbB proton channel family protein</fullName>
    </recommendedName>
</protein>
<dbReference type="Proteomes" id="UP000245754">
    <property type="component" value="Unassembled WGS sequence"/>
</dbReference>
<evidence type="ECO:0000256" key="1">
    <source>
        <dbReference type="SAM" id="Phobius"/>
    </source>
</evidence>
<organism evidence="2 3">
    <name type="scientific">Cupriavidus plantarum</name>
    <dbReference type="NCBI Taxonomy" id="942865"/>
    <lineage>
        <taxon>Bacteria</taxon>
        <taxon>Pseudomonadati</taxon>
        <taxon>Pseudomonadota</taxon>
        <taxon>Betaproteobacteria</taxon>
        <taxon>Burkholderiales</taxon>
        <taxon>Burkholderiaceae</taxon>
        <taxon>Cupriavidus</taxon>
    </lineage>
</organism>
<keyword evidence="3" id="KW-1185">Reference proteome</keyword>
<evidence type="ECO:0000313" key="3">
    <source>
        <dbReference type="Proteomes" id="UP000245754"/>
    </source>
</evidence>
<reference evidence="2 3" key="1">
    <citation type="submission" date="2018-05" db="EMBL/GenBank/DDBJ databases">
        <title>Genomic Encyclopedia of Type Strains, Phase IV (KMG-V): Genome sequencing to study the core and pangenomes of soil and plant-associated prokaryotes.</title>
        <authorList>
            <person name="Whitman W."/>
        </authorList>
    </citation>
    <scope>NUCLEOTIDE SEQUENCE [LARGE SCALE GENOMIC DNA]</scope>
    <source>
        <strain evidence="2 3">SLV-132</strain>
    </source>
</reference>
<dbReference type="SUPFAM" id="SSF58104">
    <property type="entry name" value="Methyl-accepting chemotaxis protein (MCP) signaling domain"/>
    <property type="match status" value="1"/>
</dbReference>
<comment type="caution">
    <text evidence="2">The sequence shown here is derived from an EMBL/GenBank/DDBJ whole genome shotgun (WGS) entry which is preliminary data.</text>
</comment>
<name>A0A316EZK6_9BURK</name>
<dbReference type="Gene3D" id="1.20.5.1230">
    <property type="entry name" value="Apolipoprotein A-I"/>
    <property type="match status" value="1"/>
</dbReference>
<keyword evidence="1" id="KW-0472">Membrane</keyword>
<dbReference type="EMBL" id="QGGT01000001">
    <property type="protein sequence ID" value="PWK37686.1"/>
    <property type="molecule type" value="Genomic_DNA"/>
</dbReference>
<accession>A0A316EZK6</accession>
<dbReference type="AlphaFoldDB" id="A0A316EZK6"/>
<proteinExistence type="predicted"/>
<evidence type="ECO:0000313" key="2">
    <source>
        <dbReference type="EMBL" id="PWK37686.1"/>
    </source>
</evidence>
<dbReference type="RefSeq" id="WP_146208400.1">
    <property type="nucleotide sequence ID" value="NZ_QGGT01000001.1"/>
</dbReference>
<keyword evidence="1" id="KW-1133">Transmembrane helix</keyword>
<feature type="transmembrane region" description="Helical" evidence="1">
    <location>
        <begin position="91"/>
        <end position="109"/>
    </location>
</feature>
<gene>
    <name evidence="2" type="ORF">C7419_1011569</name>
</gene>
<keyword evidence="1" id="KW-0812">Transmembrane</keyword>
<sequence length="487" mass="52018">MLELLNQLGHFLIPQLLPPEPLQIGFFLIIFGLAAYTCRGLSQATPANWERNWRREAGPDAGDLDIEHGSVNDLSAAVATRQEKLADIMPGMLLIVGLLGTFVGLGMALDKASTILSDASGGGNVDAMMGNLMSMMHGLGSKFKTSTWGITAFLILKSYSNHKNYDERRLSWCIARMKSEVDRRKAEALQWRQDANARIVEAIGALVDTTKVIANAQATTQAEQHASMVELLRQANEKQVAQLRDIALQSTQTRDAIESFVEGVSGSTAAVAEAANGMAEAANDTMRATTELQSVIGELRAGMKEVLGDMKHDLGATIKNMGQQFSENMDIVSTQLGNAASDISTSVNKLSANVDATLKGVKDSIESAEATQAKAFASFETTSETLNVHIESMTTLVNKLSGDITGGLRSVATTGQKIGHMSSAIGETLEKIDTAATAMKQVAKALQEDAGQDDLLKSVRSIDRQVSDLIGKAPRAASPKNRPGLDA</sequence>
<feature type="transmembrane region" description="Helical" evidence="1">
    <location>
        <begin position="22"/>
        <end position="41"/>
    </location>
</feature>